<sequence>MMTLDPASFINVSITELDLSYNRLQSLDPFVFLPLNQSLRNLKIGGNPLQVSHLWSSILSPRIQLNLSQFDVADIPIGRDQHFQTDLFSFHHGMRSLNLSGTSFNYLPVEVIRSLPSLRELDLSYNKLSSLTDLSLSGLSALQSLRRIYLHGNPWYCDACVIGPMLKWLDISPASRHIKDGCRGLKTNAGNLTADYIDDDGAQPCPICQDPPAVAGVELPRLDHVNLPTCNYPPMLIDSQGLPSKPATAAGATLTPMGRFVIFLENPLYLALVCGVGVLAVAAVCAAFAVVSRHAASYYTNEEKRNKIGQMADSRASEESEDLFPLTARGQRHRGRIVTKDRSDQLKNVIEIESQQLSKNNNGRAKSDTASEQVLPSPITRASNNGAVTINVTSRGVNCPVINAYPLSTDHHERSLF</sequence>
<gene>
    <name evidence="4" type="ORF">DAPPUDRAFT_266572</name>
</gene>
<dbReference type="InterPro" id="IPR003591">
    <property type="entry name" value="Leu-rich_rpt_typical-subtyp"/>
</dbReference>
<dbReference type="InParanoid" id="E9HV78"/>
<keyword evidence="3" id="KW-1133">Transmembrane helix</keyword>
<dbReference type="InterPro" id="IPR032675">
    <property type="entry name" value="LRR_dom_sf"/>
</dbReference>
<dbReference type="AlphaFoldDB" id="E9HV78"/>
<dbReference type="PANTHER" id="PTHR24369:SF212">
    <property type="entry name" value="LEUCINE-RICH REPEAT-CONTAINING PROTEIN 4B-LIKE"/>
    <property type="match status" value="1"/>
</dbReference>
<dbReference type="OrthoDB" id="9229163at2759"/>
<dbReference type="HOGENOM" id="CLU_659317_0_0_1"/>
<dbReference type="Pfam" id="PF13855">
    <property type="entry name" value="LRR_8"/>
    <property type="match status" value="1"/>
</dbReference>
<accession>E9HV78</accession>
<dbReference type="Gene3D" id="3.80.10.10">
    <property type="entry name" value="Ribonuclease Inhibitor"/>
    <property type="match status" value="1"/>
</dbReference>
<reference evidence="4 5" key="1">
    <citation type="journal article" date="2011" name="Science">
        <title>The ecoresponsive genome of Daphnia pulex.</title>
        <authorList>
            <person name="Colbourne J.K."/>
            <person name="Pfrender M.E."/>
            <person name="Gilbert D."/>
            <person name="Thomas W.K."/>
            <person name="Tucker A."/>
            <person name="Oakley T.H."/>
            <person name="Tokishita S."/>
            <person name="Aerts A."/>
            <person name="Arnold G.J."/>
            <person name="Basu M.K."/>
            <person name="Bauer D.J."/>
            <person name="Caceres C.E."/>
            <person name="Carmel L."/>
            <person name="Casola C."/>
            <person name="Choi J.H."/>
            <person name="Detter J.C."/>
            <person name="Dong Q."/>
            <person name="Dusheyko S."/>
            <person name="Eads B.D."/>
            <person name="Frohlich T."/>
            <person name="Geiler-Samerotte K.A."/>
            <person name="Gerlach D."/>
            <person name="Hatcher P."/>
            <person name="Jogdeo S."/>
            <person name="Krijgsveld J."/>
            <person name="Kriventseva E.V."/>
            <person name="Kultz D."/>
            <person name="Laforsch C."/>
            <person name="Lindquist E."/>
            <person name="Lopez J."/>
            <person name="Manak J.R."/>
            <person name="Muller J."/>
            <person name="Pangilinan J."/>
            <person name="Patwardhan R.P."/>
            <person name="Pitluck S."/>
            <person name="Pritham E.J."/>
            <person name="Rechtsteiner A."/>
            <person name="Rho M."/>
            <person name="Rogozin I.B."/>
            <person name="Sakarya O."/>
            <person name="Salamov A."/>
            <person name="Schaack S."/>
            <person name="Shapiro H."/>
            <person name="Shiga Y."/>
            <person name="Skalitzky C."/>
            <person name="Smith Z."/>
            <person name="Souvorov A."/>
            <person name="Sung W."/>
            <person name="Tang Z."/>
            <person name="Tsuchiya D."/>
            <person name="Tu H."/>
            <person name="Vos H."/>
            <person name="Wang M."/>
            <person name="Wolf Y.I."/>
            <person name="Yamagata H."/>
            <person name="Yamada T."/>
            <person name="Ye Y."/>
            <person name="Shaw J.R."/>
            <person name="Andrews J."/>
            <person name="Crease T.J."/>
            <person name="Tang H."/>
            <person name="Lucas S.M."/>
            <person name="Robertson H.M."/>
            <person name="Bork P."/>
            <person name="Koonin E.V."/>
            <person name="Zdobnov E.M."/>
            <person name="Grigoriev I.V."/>
            <person name="Lynch M."/>
            <person name="Boore J.L."/>
        </authorList>
    </citation>
    <scope>NUCLEOTIDE SEQUENCE [LARGE SCALE GENOMIC DNA]</scope>
</reference>
<keyword evidence="3" id="KW-0472">Membrane</keyword>
<dbReference type="PROSITE" id="PS51450">
    <property type="entry name" value="LRR"/>
    <property type="match status" value="2"/>
</dbReference>
<proteinExistence type="predicted"/>
<dbReference type="KEGG" id="dpx:DAPPUDRAFT_266572"/>
<name>E9HV78_DAPPU</name>
<evidence type="ECO:0000256" key="2">
    <source>
        <dbReference type="ARBA" id="ARBA00022737"/>
    </source>
</evidence>
<dbReference type="InterPro" id="IPR050541">
    <property type="entry name" value="LRR_TM_domain-containing"/>
</dbReference>
<keyword evidence="2" id="KW-0677">Repeat</keyword>
<organism evidence="4 5">
    <name type="scientific">Daphnia pulex</name>
    <name type="common">Water flea</name>
    <dbReference type="NCBI Taxonomy" id="6669"/>
    <lineage>
        <taxon>Eukaryota</taxon>
        <taxon>Metazoa</taxon>
        <taxon>Ecdysozoa</taxon>
        <taxon>Arthropoda</taxon>
        <taxon>Crustacea</taxon>
        <taxon>Branchiopoda</taxon>
        <taxon>Diplostraca</taxon>
        <taxon>Cladocera</taxon>
        <taxon>Anomopoda</taxon>
        <taxon>Daphniidae</taxon>
        <taxon>Daphnia</taxon>
    </lineage>
</organism>
<dbReference type="InterPro" id="IPR001611">
    <property type="entry name" value="Leu-rich_rpt"/>
</dbReference>
<evidence type="ECO:0000313" key="4">
    <source>
        <dbReference type="EMBL" id="EFX64353.1"/>
    </source>
</evidence>
<protein>
    <recommendedName>
        <fullName evidence="6">LRRCT domain-containing protein</fullName>
    </recommendedName>
</protein>
<evidence type="ECO:0000256" key="1">
    <source>
        <dbReference type="ARBA" id="ARBA00022614"/>
    </source>
</evidence>
<feature type="transmembrane region" description="Helical" evidence="3">
    <location>
        <begin position="268"/>
        <end position="291"/>
    </location>
</feature>
<evidence type="ECO:0000256" key="3">
    <source>
        <dbReference type="SAM" id="Phobius"/>
    </source>
</evidence>
<dbReference type="SMART" id="SM00369">
    <property type="entry name" value="LRR_TYP"/>
    <property type="match status" value="2"/>
</dbReference>
<dbReference type="PRINTS" id="PR00019">
    <property type="entry name" value="LEURICHRPT"/>
</dbReference>
<dbReference type="STRING" id="6669.E9HV78"/>
<dbReference type="Proteomes" id="UP000000305">
    <property type="component" value="Unassembled WGS sequence"/>
</dbReference>
<dbReference type="PANTHER" id="PTHR24369">
    <property type="entry name" value="ANTIGEN BSP, PUTATIVE-RELATED"/>
    <property type="match status" value="1"/>
</dbReference>
<evidence type="ECO:0000313" key="5">
    <source>
        <dbReference type="Proteomes" id="UP000000305"/>
    </source>
</evidence>
<evidence type="ECO:0008006" key="6">
    <source>
        <dbReference type="Google" id="ProtNLM"/>
    </source>
</evidence>
<keyword evidence="1" id="KW-0433">Leucine-rich repeat</keyword>
<dbReference type="eggNOG" id="KOG0619">
    <property type="taxonomic scope" value="Eukaryota"/>
</dbReference>
<dbReference type="SUPFAM" id="SSF52058">
    <property type="entry name" value="L domain-like"/>
    <property type="match status" value="1"/>
</dbReference>
<keyword evidence="5" id="KW-1185">Reference proteome</keyword>
<dbReference type="PhylomeDB" id="E9HV78"/>
<dbReference type="EMBL" id="GL732843">
    <property type="protein sequence ID" value="EFX64353.1"/>
    <property type="molecule type" value="Genomic_DNA"/>
</dbReference>
<keyword evidence="3" id="KW-0812">Transmembrane</keyword>
<dbReference type="Pfam" id="PF00560">
    <property type="entry name" value="LRR_1"/>
    <property type="match status" value="1"/>
</dbReference>